<organism evidence="9 10">
    <name type="scientific">Halopseudomonas litoralis</name>
    <dbReference type="NCBI Taxonomy" id="797277"/>
    <lineage>
        <taxon>Bacteria</taxon>
        <taxon>Pseudomonadati</taxon>
        <taxon>Pseudomonadota</taxon>
        <taxon>Gammaproteobacteria</taxon>
        <taxon>Pseudomonadales</taxon>
        <taxon>Pseudomonadaceae</taxon>
        <taxon>Halopseudomonas</taxon>
    </lineage>
</organism>
<proteinExistence type="inferred from homology"/>
<reference evidence="10" key="1">
    <citation type="submission" date="2016-10" db="EMBL/GenBank/DDBJ databases">
        <authorList>
            <person name="Varghese N."/>
            <person name="Submissions S."/>
        </authorList>
    </citation>
    <scope>NUCLEOTIDE SEQUENCE [LARGE SCALE GENOMIC DNA]</scope>
    <source>
        <strain evidence="10">2SM5</strain>
    </source>
</reference>
<dbReference type="GO" id="GO:0106300">
    <property type="term" value="P:protein-DNA covalent cross-linking repair"/>
    <property type="evidence" value="ECO:0007669"/>
    <property type="project" value="InterPro"/>
</dbReference>
<dbReference type="Gene3D" id="3.90.1680.10">
    <property type="entry name" value="SOS response associated peptidase-like"/>
    <property type="match status" value="1"/>
</dbReference>
<name>A0A1H1MR23_9GAMM</name>
<comment type="similarity">
    <text evidence="1 8">Belongs to the SOS response-associated peptidase family.</text>
</comment>
<evidence type="ECO:0000256" key="8">
    <source>
        <dbReference type="RuleBase" id="RU364100"/>
    </source>
</evidence>
<keyword evidence="5" id="KW-0190">Covalent protein-DNA linkage</keyword>
<keyword evidence="4 8" id="KW-0378">Hydrolase</keyword>
<evidence type="ECO:0000256" key="7">
    <source>
        <dbReference type="ARBA" id="ARBA00023239"/>
    </source>
</evidence>
<keyword evidence="3" id="KW-0227">DNA damage</keyword>
<dbReference type="Pfam" id="PF02586">
    <property type="entry name" value="SRAP"/>
    <property type="match status" value="1"/>
</dbReference>
<evidence type="ECO:0000256" key="5">
    <source>
        <dbReference type="ARBA" id="ARBA00023124"/>
    </source>
</evidence>
<dbReference type="GO" id="GO:0016829">
    <property type="term" value="F:lyase activity"/>
    <property type="evidence" value="ECO:0007669"/>
    <property type="project" value="UniProtKB-KW"/>
</dbReference>
<dbReference type="GO" id="GO:0008233">
    <property type="term" value="F:peptidase activity"/>
    <property type="evidence" value="ECO:0007669"/>
    <property type="project" value="UniProtKB-KW"/>
</dbReference>
<dbReference type="PANTHER" id="PTHR13604:SF0">
    <property type="entry name" value="ABASIC SITE PROCESSING PROTEIN HMCES"/>
    <property type="match status" value="1"/>
</dbReference>
<dbReference type="PANTHER" id="PTHR13604">
    <property type="entry name" value="DC12-RELATED"/>
    <property type="match status" value="1"/>
</dbReference>
<dbReference type="InterPro" id="IPR036590">
    <property type="entry name" value="SRAP-like"/>
</dbReference>
<dbReference type="InterPro" id="IPR003738">
    <property type="entry name" value="SRAP"/>
</dbReference>
<dbReference type="RefSeq" id="WP_090272045.1">
    <property type="nucleotide sequence ID" value="NZ_LT629748.1"/>
</dbReference>
<keyword evidence="7" id="KW-0456">Lyase</keyword>
<dbReference type="GO" id="GO:0006508">
    <property type="term" value="P:proteolysis"/>
    <property type="evidence" value="ECO:0007669"/>
    <property type="project" value="UniProtKB-KW"/>
</dbReference>
<dbReference type="Proteomes" id="UP000243426">
    <property type="component" value="Chromosome I"/>
</dbReference>
<evidence type="ECO:0000313" key="10">
    <source>
        <dbReference type="Proteomes" id="UP000243426"/>
    </source>
</evidence>
<accession>A0A1H1MR23</accession>
<evidence type="ECO:0000256" key="6">
    <source>
        <dbReference type="ARBA" id="ARBA00023125"/>
    </source>
</evidence>
<dbReference type="EMBL" id="LT629748">
    <property type="protein sequence ID" value="SDR89158.1"/>
    <property type="molecule type" value="Genomic_DNA"/>
</dbReference>
<evidence type="ECO:0000256" key="2">
    <source>
        <dbReference type="ARBA" id="ARBA00022670"/>
    </source>
</evidence>
<protein>
    <recommendedName>
        <fullName evidence="8">Abasic site processing protein</fullName>
        <ecNumber evidence="8">3.4.-.-</ecNumber>
    </recommendedName>
</protein>
<dbReference type="STRING" id="797277.SAMN05216198_0696"/>
<dbReference type="GO" id="GO:0003697">
    <property type="term" value="F:single-stranded DNA binding"/>
    <property type="evidence" value="ECO:0007669"/>
    <property type="project" value="InterPro"/>
</dbReference>
<dbReference type="AlphaFoldDB" id="A0A1H1MR23"/>
<gene>
    <name evidence="9" type="ORF">SAMN05216198_0696</name>
</gene>
<evidence type="ECO:0000256" key="3">
    <source>
        <dbReference type="ARBA" id="ARBA00022763"/>
    </source>
</evidence>
<evidence type="ECO:0000256" key="4">
    <source>
        <dbReference type="ARBA" id="ARBA00022801"/>
    </source>
</evidence>
<sequence>MCGRFAQYRVAWDYLAPIGLDAPLRSEVTPHPINRYNVAPRSQVMTIRRDLDGLRFEPMLWGYAPFWAKGKRPPTINARLETVATSRFFRNVWQTGRCVVPADGWYEWVADPAEPKRKQPYYIHRRDGEPLYFACIGQFPRNDGQPGEEDGFVIITADSEGGMVDIHDRRPVVLSPESAAEWLDPEMEAGQAERVLLASEPVGLFSWHKVAKEVGNVRNEGPGLVAMIG</sequence>
<evidence type="ECO:0000256" key="1">
    <source>
        <dbReference type="ARBA" id="ARBA00008136"/>
    </source>
</evidence>
<dbReference type="OrthoDB" id="6192129at2"/>
<keyword evidence="10" id="KW-1185">Reference proteome</keyword>
<dbReference type="EC" id="3.4.-.-" evidence="8"/>
<keyword evidence="6" id="KW-0238">DNA-binding</keyword>
<keyword evidence="2 8" id="KW-0645">Protease</keyword>
<evidence type="ECO:0000313" key="9">
    <source>
        <dbReference type="EMBL" id="SDR89158.1"/>
    </source>
</evidence>
<dbReference type="SUPFAM" id="SSF143081">
    <property type="entry name" value="BB1717-like"/>
    <property type="match status" value="1"/>
</dbReference>